<reference evidence="2 3" key="1">
    <citation type="submission" date="2019-01" db="EMBL/GenBank/DDBJ databases">
        <title>Filimonas sp. strain TTM-71.</title>
        <authorList>
            <person name="Chen W.-M."/>
        </authorList>
    </citation>
    <scope>NUCLEOTIDE SEQUENCE [LARGE SCALE GENOMIC DNA]</scope>
    <source>
        <strain evidence="2 3">TTM-71</strain>
    </source>
</reference>
<feature type="chain" id="PRO_5020951679" description="Entericidin" evidence="1">
    <location>
        <begin position="23"/>
        <end position="68"/>
    </location>
</feature>
<evidence type="ECO:0000256" key="1">
    <source>
        <dbReference type="SAM" id="SignalP"/>
    </source>
</evidence>
<keyword evidence="1" id="KW-0732">Signal</keyword>
<evidence type="ECO:0008006" key="4">
    <source>
        <dbReference type="Google" id="ProtNLM"/>
    </source>
</evidence>
<dbReference type="PROSITE" id="PS51257">
    <property type="entry name" value="PROKAR_LIPOPROTEIN"/>
    <property type="match status" value="1"/>
</dbReference>
<comment type="caution">
    <text evidence="2">The sequence shown here is derived from an EMBL/GenBank/DDBJ whole genome shotgun (WGS) entry which is preliminary data.</text>
</comment>
<protein>
    <recommendedName>
        <fullName evidence="4">Entericidin</fullName>
    </recommendedName>
</protein>
<feature type="signal peptide" evidence="1">
    <location>
        <begin position="1"/>
        <end position="22"/>
    </location>
</feature>
<gene>
    <name evidence="2" type="ORF">ESB13_23275</name>
</gene>
<dbReference type="RefSeq" id="WP_129006440.1">
    <property type="nucleotide sequence ID" value="NZ_SDHZ01000006.1"/>
</dbReference>
<name>A0A4V1M9C3_9BACT</name>
<organism evidence="2 3">
    <name type="scientific">Filimonas effusa</name>
    <dbReference type="NCBI Taxonomy" id="2508721"/>
    <lineage>
        <taxon>Bacteria</taxon>
        <taxon>Pseudomonadati</taxon>
        <taxon>Bacteroidota</taxon>
        <taxon>Chitinophagia</taxon>
        <taxon>Chitinophagales</taxon>
        <taxon>Chitinophagaceae</taxon>
        <taxon>Filimonas</taxon>
    </lineage>
</organism>
<sequence length="68" mass="6878">MKKLLFVLALGAFAACGSGENAENKTDSNAAVIDSSANAAIDSTKAHADSTVKVIDSTAAAKKDSVKH</sequence>
<dbReference type="Proteomes" id="UP000290545">
    <property type="component" value="Unassembled WGS sequence"/>
</dbReference>
<dbReference type="EMBL" id="SDHZ01000006">
    <property type="protein sequence ID" value="RXK80559.1"/>
    <property type="molecule type" value="Genomic_DNA"/>
</dbReference>
<evidence type="ECO:0000313" key="3">
    <source>
        <dbReference type="Proteomes" id="UP000290545"/>
    </source>
</evidence>
<dbReference type="AlphaFoldDB" id="A0A4V1M9C3"/>
<evidence type="ECO:0000313" key="2">
    <source>
        <dbReference type="EMBL" id="RXK80559.1"/>
    </source>
</evidence>
<accession>A0A4V1M9C3</accession>
<keyword evidence="3" id="KW-1185">Reference proteome</keyword>
<proteinExistence type="predicted"/>